<evidence type="ECO:0000313" key="6">
    <source>
        <dbReference type="EMBL" id="MCY0388421.1"/>
    </source>
</evidence>
<dbReference type="PROSITE" id="PS50850">
    <property type="entry name" value="MFS"/>
    <property type="match status" value="1"/>
</dbReference>
<comment type="caution">
    <text evidence="6">The sequence shown here is derived from an EMBL/GenBank/DDBJ whole genome shotgun (WGS) entry which is preliminary data.</text>
</comment>
<sequence>MTNEKDGRSVDTQKVPSGWLNRTVAGAGITSAFGDFCYETTTVILPGFLAVLGIPAAALGLIEGVADAVSSFTKMASGYIADKLGHRKRLVLVGYALTPIGQVLIALAAGWPLLLLGRLVSWFGKGLRGPLRDAIVIQAVSRQTRGRAMGFHRAVDTIGAVLGPLLGVSVLGWAQTFHWDDASGPFRLVLWLSVVPGALAVVAFLTLVNDPERSPNPGLRLFSTLRGLPVSFKRYLAAVGIFGLGDFSHSLLILGATQLLTPSFGVVHAAQIAGLLYVGRNIVQVVASYPIGACADRVGALALLVGGYALGALTGVLMMLAFYLSSASIPLLAGIFLIAGLYVAVQDALESTVSADMVAQDTLATSYGALGTVNGCTKFLSSSVLGLLWTGVSPIVGFGLAAIVMVTGTFALMRIQRERPRG</sequence>
<evidence type="ECO:0000259" key="5">
    <source>
        <dbReference type="PROSITE" id="PS50850"/>
    </source>
</evidence>
<protein>
    <submittedName>
        <fullName evidence="6">MFS transporter</fullName>
    </submittedName>
</protein>
<feature type="transmembrane region" description="Helical" evidence="4">
    <location>
        <begin position="157"/>
        <end position="176"/>
    </location>
</feature>
<name>A0ABT3ZPE2_9BURK</name>
<feature type="transmembrane region" description="Helical" evidence="4">
    <location>
        <begin position="259"/>
        <end position="278"/>
    </location>
</feature>
<feature type="transmembrane region" description="Helical" evidence="4">
    <location>
        <begin position="43"/>
        <end position="69"/>
    </location>
</feature>
<evidence type="ECO:0000256" key="2">
    <source>
        <dbReference type="ARBA" id="ARBA00022989"/>
    </source>
</evidence>
<feature type="transmembrane region" description="Helical" evidence="4">
    <location>
        <begin position="235"/>
        <end position="254"/>
    </location>
</feature>
<feature type="transmembrane region" description="Helical" evidence="4">
    <location>
        <begin position="387"/>
        <end position="413"/>
    </location>
</feature>
<accession>A0ABT3ZPE2</accession>
<gene>
    <name evidence="6" type="ORF">OVY01_14505</name>
</gene>
<organism evidence="6 7">
    <name type="scientific">Robbsia betulipollinis</name>
    <dbReference type="NCBI Taxonomy" id="2981849"/>
    <lineage>
        <taxon>Bacteria</taxon>
        <taxon>Pseudomonadati</taxon>
        <taxon>Pseudomonadota</taxon>
        <taxon>Betaproteobacteria</taxon>
        <taxon>Burkholderiales</taxon>
        <taxon>Burkholderiaceae</taxon>
        <taxon>Robbsia</taxon>
    </lineage>
</organism>
<dbReference type="PANTHER" id="PTHR23518:SF2">
    <property type="entry name" value="MAJOR FACILITATOR SUPERFAMILY TRANSPORTER"/>
    <property type="match status" value="1"/>
</dbReference>
<evidence type="ECO:0000256" key="3">
    <source>
        <dbReference type="ARBA" id="ARBA00023136"/>
    </source>
</evidence>
<feature type="transmembrane region" description="Helical" evidence="4">
    <location>
        <begin position="90"/>
        <end position="114"/>
    </location>
</feature>
<dbReference type="SUPFAM" id="SSF103473">
    <property type="entry name" value="MFS general substrate transporter"/>
    <property type="match status" value="1"/>
</dbReference>
<dbReference type="RefSeq" id="WP_267848314.1">
    <property type="nucleotide sequence ID" value="NZ_JAPMXC010000004.1"/>
</dbReference>
<dbReference type="InterPro" id="IPR020846">
    <property type="entry name" value="MFS_dom"/>
</dbReference>
<dbReference type="PANTHER" id="PTHR23518">
    <property type="entry name" value="C-METHYLTRANSFERASE"/>
    <property type="match status" value="1"/>
</dbReference>
<dbReference type="Proteomes" id="UP001082899">
    <property type="component" value="Unassembled WGS sequence"/>
</dbReference>
<keyword evidence="3 4" id="KW-0472">Membrane</keyword>
<keyword evidence="1 4" id="KW-0812">Transmembrane</keyword>
<evidence type="ECO:0000256" key="4">
    <source>
        <dbReference type="SAM" id="Phobius"/>
    </source>
</evidence>
<feature type="domain" description="Major facilitator superfamily (MFS) profile" evidence="5">
    <location>
        <begin position="20"/>
        <end position="419"/>
    </location>
</feature>
<dbReference type="Pfam" id="PF07690">
    <property type="entry name" value="MFS_1"/>
    <property type="match status" value="1"/>
</dbReference>
<dbReference type="InterPro" id="IPR011701">
    <property type="entry name" value="MFS"/>
</dbReference>
<keyword evidence="7" id="KW-1185">Reference proteome</keyword>
<dbReference type="CDD" id="cd17370">
    <property type="entry name" value="MFS_MJ1317_like"/>
    <property type="match status" value="1"/>
</dbReference>
<evidence type="ECO:0000256" key="1">
    <source>
        <dbReference type="ARBA" id="ARBA00022692"/>
    </source>
</evidence>
<feature type="transmembrane region" description="Helical" evidence="4">
    <location>
        <begin position="298"/>
        <end position="320"/>
    </location>
</feature>
<proteinExistence type="predicted"/>
<dbReference type="Gene3D" id="1.20.1250.20">
    <property type="entry name" value="MFS general substrate transporter like domains"/>
    <property type="match status" value="2"/>
</dbReference>
<feature type="transmembrane region" description="Helical" evidence="4">
    <location>
        <begin position="188"/>
        <end position="208"/>
    </location>
</feature>
<dbReference type="EMBL" id="JAPMXC010000004">
    <property type="protein sequence ID" value="MCY0388421.1"/>
    <property type="molecule type" value="Genomic_DNA"/>
</dbReference>
<reference evidence="6" key="1">
    <citation type="submission" date="2022-11" db="EMBL/GenBank/DDBJ databases">
        <title>Robbsia betulipollinis sp. nov., isolated from pollen of birch (Betula pendula).</title>
        <authorList>
            <person name="Shi H."/>
            <person name="Ambika Manirajan B."/>
            <person name="Ratering S."/>
            <person name="Geissler-Plaum R."/>
            <person name="Schnell S."/>
        </authorList>
    </citation>
    <scope>NUCLEOTIDE SEQUENCE</scope>
    <source>
        <strain evidence="6">Bb-Pol-6</strain>
    </source>
</reference>
<dbReference type="InterPro" id="IPR036259">
    <property type="entry name" value="MFS_trans_sf"/>
</dbReference>
<keyword evidence="2 4" id="KW-1133">Transmembrane helix</keyword>
<feature type="transmembrane region" description="Helical" evidence="4">
    <location>
        <begin position="327"/>
        <end position="345"/>
    </location>
</feature>
<evidence type="ECO:0000313" key="7">
    <source>
        <dbReference type="Proteomes" id="UP001082899"/>
    </source>
</evidence>